<dbReference type="InterPro" id="IPR025337">
    <property type="entry name" value="Questin_oxidase-like"/>
</dbReference>
<evidence type="ECO:0000313" key="4">
    <source>
        <dbReference type="Proteomes" id="UP000308133"/>
    </source>
</evidence>
<protein>
    <submittedName>
        <fullName evidence="3">Oxidoreductase-like protein 24</fullName>
    </submittedName>
</protein>
<accession>A0A4U7AQ84</accession>
<dbReference type="AlphaFoldDB" id="A0A4U7AQ84"/>
<dbReference type="GO" id="GO:0016491">
    <property type="term" value="F:oxidoreductase activity"/>
    <property type="evidence" value="ECO:0007669"/>
    <property type="project" value="UniProtKB-KW"/>
</dbReference>
<evidence type="ECO:0000256" key="1">
    <source>
        <dbReference type="ARBA" id="ARBA00023002"/>
    </source>
</evidence>
<proteinExistence type="predicted"/>
<dbReference type="PANTHER" id="PTHR35870">
    <property type="entry name" value="PROTEIN, PUTATIVE (AFU_ORTHOLOGUE AFUA_5G03330)-RELATED"/>
    <property type="match status" value="1"/>
</dbReference>
<dbReference type="Proteomes" id="UP000308133">
    <property type="component" value="Unassembled WGS sequence"/>
</dbReference>
<name>A0A4U7AQ84_9PEZI</name>
<evidence type="ECO:0000313" key="3">
    <source>
        <dbReference type="EMBL" id="TKX20323.1"/>
    </source>
</evidence>
<evidence type="ECO:0000256" key="2">
    <source>
        <dbReference type="SAM" id="MobiDB-lite"/>
    </source>
</evidence>
<dbReference type="Pfam" id="PF14027">
    <property type="entry name" value="Questin_oxidase"/>
    <property type="match status" value="1"/>
</dbReference>
<keyword evidence="1" id="KW-0560">Oxidoreductase</keyword>
<organism evidence="3 4">
    <name type="scientific">Elsinoe australis</name>
    <dbReference type="NCBI Taxonomy" id="40998"/>
    <lineage>
        <taxon>Eukaryota</taxon>
        <taxon>Fungi</taxon>
        <taxon>Dikarya</taxon>
        <taxon>Ascomycota</taxon>
        <taxon>Pezizomycotina</taxon>
        <taxon>Dothideomycetes</taxon>
        <taxon>Dothideomycetidae</taxon>
        <taxon>Myriangiales</taxon>
        <taxon>Elsinoaceae</taxon>
        <taxon>Elsinoe</taxon>
    </lineage>
</organism>
<dbReference type="EMBL" id="PTQR01000091">
    <property type="protein sequence ID" value="TKX20323.1"/>
    <property type="molecule type" value="Genomic_DNA"/>
</dbReference>
<gene>
    <name evidence="3" type="ORF">C1H76_7477</name>
</gene>
<dbReference type="PANTHER" id="PTHR35870:SF1">
    <property type="entry name" value="PROTEIN, PUTATIVE (AFU_ORTHOLOGUE AFUA_5G03330)-RELATED"/>
    <property type="match status" value="1"/>
</dbReference>
<comment type="caution">
    <text evidence="3">The sequence shown here is derived from an EMBL/GenBank/DDBJ whole genome shotgun (WGS) entry which is preliminary data.</text>
</comment>
<feature type="compositionally biased region" description="Basic and acidic residues" evidence="2">
    <location>
        <begin position="460"/>
        <end position="484"/>
    </location>
</feature>
<sequence length="484" mass="54409">MVSTSEISLSARDAQKLAFAVDGITEASPRKTAELLTENHRKYHIYFNDKGFHNHILHHLVTLLGLGASPEEIQLAYDNNSSYQREPYPVHDRIRKDFSDPETFTSCLSNEEHYADFLDFFTAEIQNKGIPDVVNEYLFSRSPIAEDMLARLFAGVIHPLLHLGFALETMSAPLVAEALAETAVHSNFLHPTFTSIEAFAAHSTSPPKTLLQLIHEARADPTFLTAAKSESSPNLIDGITNHAPDATTSLLSQYRVPNPTLRNLNAALAEQQSTLAHMVLSAQHPSLTKRPKLDFFLIHSLNAGLFFPVFLALPWLSEDNKRRLLEFKARHDVLLYVGMYCPSLHPDVIKSYTPLPEHESWEGIFTSANRWEDDGHCAKVIRALAAGERLCAPFEGEEWCVTKKEEWKRMAAVAVESVGGEEGHWARFCGDEGAWEKVLSMEEFERVGRKVGRRGNAEAAVERIEERERKEQEGRRDSKGEAKL</sequence>
<feature type="region of interest" description="Disordered" evidence="2">
    <location>
        <begin position="449"/>
        <end position="484"/>
    </location>
</feature>
<reference evidence="3 4" key="1">
    <citation type="submission" date="2018-02" db="EMBL/GenBank/DDBJ databases">
        <title>Draft genome sequences of Elsinoe sp., causing black scab on jojoba.</title>
        <authorList>
            <person name="Stodart B."/>
            <person name="Jeffress S."/>
            <person name="Ash G."/>
            <person name="Arun Chinnappa K."/>
        </authorList>
    </citation>
    <scope>NUCLEOTIDE SEQUENCE [LARGE SCALE GENOMIC DNA]</scope>
    <source>
        <strain evidence="3 4">Hillstone_2</strain>
    </source>
</reference>